<evidence type="ECO:0000313" key="1">
    <source>
        <dbReference type="EMBL" id="CAA9337169.1"/>
    </source>
</evidence>
<proteinExistence type="predicted"/>
<gene>
    <name evidence="1" type="ORF">AVDCRST_MAG68-3417</name>
</gene>
<dbReference type="EMBL" id="CADCTW010000133">
    <property type="protein sequence ID" value="CAA9337169.1"/>
    <property type="molecule type" value="Genomic_DNA"/>
</dbReference>
<accession>A0A6J4LSV1</accession>
<dbReference type="AlphaFoldDB" id="A0A6J4LSV1"/>
<feature type="non-terminal residue" evidence="1">
    <location>
        <position position="38"/>
    </location>
</feature>
<feature type="non-terminal residue" evidence="1">
    <location>
        <position position="1"/>
    </location>
</feature>
<protein>
    <submittedName>
        <fullName evidence="1">Uncharacterized protein</fullName>
    </submittedName>
</protein>
<sequence length="38" mass="4141">WHYGCLAIRAKGSGVRNQKIFRAISRSCSSAASSRPFA</sequence>
<organism evidence="1">
    <name type="scientific">uncultured Gemmatimonadota bacterium</name>
    <dbReference type="NCBI Taxonomy" id="203437"/>
    <lineage>
        <taxon>Bacteria</taxon>
        <taxon>Pseudomonadati</taxon>
        <taxon>Gemmatimonadota</taxon>
        <taxon>environmental samples</taxon>
    </lineage>
</organism>
<reference evidence="1" key="1">
    <citation type="submission" date="2020-02" db="EMBL/GenBank/DDBJ databases">
        <authorList>
            <person name="Meier V. D."/>
        </authorList>
    </citation>
    <scope>NUCLEOTIDE SEQUENCE</scope>
    <source>
        <strain evidence="1">AVDCRST_MAG68</strain>
    </source>
</reference>
<name>A0A6J4LSV1_9BACT</name>